<dbReference type="Gene3D" id="3.40.50.880">
    <property type="match status" value="1"/>
</dbReference>
<proteinExistence type="inferred from homology"/>
<keyword evidence="9 12" id="KW-0456">Lyase</keyword>
<dbReference type="InterPro" id="IPR010139">
    <property type="entry name" value="Imidazole-glycPsynth_HisH"/>
</dbReference>
<dbReference type="UniPathway" id="UPA00031">
    <property type="reaction ID" value="UER00010"/>
</dbReference>
<gene>
    <name evidence="12" type="primary">hisH</name>
    <name evidence="15" type="ORF">EDC24_0014</name>
</gene>
<dbReference type="EC" id="4.3.2.10" evidence="12"/>
<keyword evidence="4 12" id="KW-0963">Cytoplasm</keyword>
<dbReference type="OrthoDB" id="9807137at2"/>
<reference evidence="15 16" key="1">
    <citation type="submission" date="2018-11" db="EMBL/GenBank/DDBJ databases">
        <title>Genomic Encyclopedia of Type Strains, Phase IV (KMG-IV): sequencing the most valuable type-strain genomes for metagenomic binning, comparative biology and taxonomic classification.</title>
        <authorList>
            <person name="Goeker M."/>
        </authorList>
    </citation>
    <scope>NUCLEOTIDE SEQUENCE [LARGE SCALE GENOMIC DNA]</scope>
    <source>
        <strain evidence="15 16">DSM 18090</strain>
    </source>
</reference>
<keyword evidence="7 12" id="KW-0315">Glutamine amidotransferase</keyword>
<protein>
    <recommendedName>
        <fullName evidence="12">Imidazole glycerol phosphate synthase subunit HisH</fullName>
        <ecNumber evidence="12">4.3.2.10</ecNumber>
    </recommendedName>
    <alternativeName>
        <fullName evidence="12">IGP synthase glutaminase subunit</fullName>
        <ecNumber evidence="12">3.5.1.2</ecNumber>
    </alternativeName>
    <alternativeName>
        <fullName evidence="12">IGP synthase subunit HisH</fullName>
    </alternativeName>
    <alternativeName>
        <fullName evidence="12">ImGP synthase subunit HisH</fullName>
        <shortName evidence="12">IGPS subunit HisH</shortName>
    </alternativeName>
</protein>
<evidence type="ECO:0000256" key="1">
    <source>
        <dbReference type="ARBA" id="ARBA00004496"/>
    </source>
</evidence>
<dbReference type="PROSITE" id="PS51274">
    <property type="entry name" value="GATASE_COBBQ"/>
    <property type="match status" value="1"/>
</dbReference>
<evidence type="ECO:0000256" key="2">
    <source>
        <dbReference type="ARBA" id="ARBA00005091"/>
    </source>
</evidence>
<comment type="subunit">
    <text evidence="3 12">Heterodimer of HisH and HisF.</text>
</comment>
<dbReference type="PIRSF" id="PIRSF000495">
    <property type="entry name" value="Amidotransf_hisH"/>
    <property type="match status" value="1"/>
</dbReference>
<comment type="pathway">
    <text evidence="2 12">Amino-acid biosynthesis; L-histidine biosynthesis; L-histidine from 5-phospho-alpha-D-ribose 1-diphosphate: step 5/9.</text>
</comment>
<evidence type="ECO:0000313" key="16">
    <source>
        <dbReference type="Proteomes" id="UP000276443"/>
    </source>
</evidence>
<dbReference type="Pfam" id="PF00117">
    <property type="entry name" value="GATase"/>
    <property type="match status" value="1"/>
</dbReference>
<comment type="subcellular location">
    <subcellularLocation>
        <location evidence="1 12">Cytoplasm</location>
    </subcellularLocation>
</comment>
<comment type="caution">
    <text evidence="15">The sequence shown here is derived from an EMBL/GenBank/DDBJ whole genome shotgun (WGS) entry which is preliminary data.</text>
</comment>
<dbReference type="GO" id="GO:0005737">
    <property type="term" value="C:cytoplasm"/>
    <property type="evidence" value="ECO:0007669"/>
    <property type="project" value="UniProtKB-SubCell"/>
</dbReference>
<keyword evidence="8 12" id="KW-0368">Histidine biosynthesis</keyword>
<evidence type="ECO:0000256" key="5">
    <source>
        <dbReference type="ARBA" id="ARBA00022605"/>
    </source>
</evidence>
<dbReference type="FunFam" id="3.40.50.880:FF:000009">
    <property type="entry name" value="Imidazole glycerol phosphate synthase subunit HisH"/>
    <property type="match status" value="1"/>
</dbReference>
<dbReference type="CDD" id="cd01748">
    <property type="entry name" value="GATase1_IGP_Synthase"/>
    <property type="match status" value="1"/>
</dbReference>
<dbReference type="PANTHER" id="PTHR42701:SF1">
    <property type="entry name" value="IMIDAZOLE GLYCEROL PHOSPHATE SYNTHASE SUBUNIT HISH"/>
    <property type="match status" value="1"/>
</dbReference>
<dbReference type="NCBIfam" id="TIGR01855">
    <property type="entry name" value="IMP_synth_hisH"/>
    <property type="match status" value="1"/>
</dbReference>
<dbReference type="GO" id="GO:0004359">
    <property type="term" value="F:glutaminase activity"/>
    <property type="evidence" value="ECO:0007669"/>
    <property type="project" value="UniProtKB-EC"/>
</dbReference>
<name>A0A3N5BHJ9_9BACI</name>
<dbReference type="GO" id="GO:0000105">
    <property type="term" value="P:L-histidine biosynthetic process"/>
    <property type="evidence" value="ECO:0007669"/>
    <property type="project" value="UniProtKB-UniRule"/>
</dbReference>
<keyword evidence="15" id="KW-0808">Transferase</keyword>
<dbReference type="InterPro" id="IPR029062">
    <property type="entry name" value="Class_I_gatase-like"/>
</dbReference>
<dbReference type="GO" id="GO:0016829">
    <property type="term" value="F:lyase activity"/>
    <property type="evidence" value="ECO:0007669"/>
    <property type="project" value="UniProtKB-KW"/>
</dbReference>
<dbReference type="SUPFAM" id="SSF52317">
    <property type="entry name" value="Class I glutamine amidotransferase-like"/>
    <property type="match status" value="1"/>
</dbReference>
<comment type="function">
    <text evidence="12">IGPS catalyzes the conversion of PRFAR and glutamine to IGP, AICAR and glutamate. The HisH subunit catalyzes the hydrolysis of glutamine to glutamate and ammonia as part of the synthesis of IGP and AICAR. The resulting ammonia molecule is channeled to the active site of HisF.</text>
</comment>
<dbReference type="InterPro" id="IPR017926">
    <property type="entry name" value="GATASE"/>
</dbReference>
<evidence type="ECO:0000256" key="7">
    <source>
        <dbReference type="ARBA" id="ARBA00022962"/>
    </source>
</evidence>
<dbReference type="GO" id="GO:0000107">
    <property type="term" value="F:imidazoleglycerol-phosphate synthase activity"/>
    <property type="evidence" value="ECO:0007669"/>
    <property type="project" value="UniProtKB-UniRule"/>
</dbReference>
<evidence type="ECO:0000256" key="12">
    <source>
        <dbReference type="HAMAP-Rule" id="MF_00278"/>
    </source>
</evidence>
<evidence type="ECO:0000256" key="10">
    <source>
        <dbReference type="ARBA" id="ARBA00047838"/>
    </source>
</evidence>
<evidence type="ECO:0000256" key="3">
    <source>
        <dbReference type="ARBA" id="ARBA00011152"/>
    </source>
</evidence>
<keyword evidence="16" id="KW-1185">Reference proteome</keyword>
<evidence type="ECO:0000256" key="11">
    <source>
        <dbReference type="ARBA" id="ARBA00049534"/>
    </source>
</evidence>
<keyword evidence="6 12" id="KW-0378">Hydrolase</keyword>
<organism evidence="15 16">
    <name type="scientific">Aquisalibacillus elongatus</name>
    <dbReference type="NCBI Taxonomy" id="485577"/>
    <lineage>
        <taxon>Bacteria</taxon>
        <taxon>Bacillati</taxon>
        <taxon>Bacillota</taxon>
        <taxon>Bacilli</taxon>
        <taxon>Bacillales</taxon>
        <taxon>Bacillaceae</taxon>
        <taxon>Aquisalibacillus</taxon>
    </lineage>
</organism>
<feature type="domain" description="Glutamine amidotransferase" evidence="14">
    <location>
        <begin position="4"/>
        <end position="199"/>
    </location>
</feature>
<feature type="active site" evidence="12 13">
    <location>
        <position position="186"/>
    </location>
</feature>
<evidence type="ECO:0000313" key="15">
    <source>
        <dbReference type="EMBL" id="RPF57063.1"/>
    </source>
</evidence>
<dbReference type="PROSITE" id="PS51273">
    <property type="entry name" value="GATASE_TYPE_1"/>
    <property type="match status" value="1"/>
</dbReference>
<dbReference type="HAMAP" id="MF_00278">
    <property type="entry name" value="HisH"/>
    <property type="match status" value="1"/>
</dbReference>
<comment type="catalytic activity">
    <reaction evidence="11 12">
        <text>L-glutamine + H2O = L-glutamate + NH4(+)</text>
        <dbReference type="Rhea" id="RHEA:15889"/>
        <dbReference type="ChEBI" id="CHEBI:15377"/>
        <dbReference type="ChEBI" id="CHEBI:28938"/>
        <dbReference type="ChEBI" id="CHEBI:29985"/>
        <dbReference type="ChEBI" id="CHEBI:58359"/>
        <dbReference type="EC" id="3.5.1.2"/>
    </reaction>
</comment>
<feature type="active site" description="Nucleophile" evidence="12 13">
    <location>
        <position position="79"/>
    </location>
</feature>
<accession>A0A3N5BHJ9</accession>
<evidence type="ECO:0000259" key="14">
    <source>
        <dbReference type="Pfam" id="PF00117"/>
    </source>
</evidence>
<evidence type="ECO:0000256" key="9">
    <source>
        <dbReference type="ARBA" id="ARBA00023239"/>
    </source>
</evidence>
<evidence type="ECO:0000256" key="4">
    <source>
        <dbReference type="ARBA" id="ARBA00022490"/>
    </source>
</evidence>
<evidence type="ECO:0000256" key="13">
    <source>
        <dbReference type="PIRSR" id="PIRSR000495-1"/>
    </source>
</evidence>
<dbReference type="EMBL" id="RKRF01000001">
    <property type="protein sequence ID" value="RPF57063.1"/>
    <property type="molecule type" value="Genomic_DNA"/>
</dbReference>
<dbReference type="AlphaFoldDB" id="A0A3N5BHJ9"/>
<dbReference type="RefSeq" id="WP_124218854.1">
    <property type="nucleotide sequence ID" value="NZ_RKRF01000001.1"/>
</dbReference>
<dbReference type="Proteomes" id="UP000276443">
    <property type="component" value="Unassembled WGS sequence"/>
</dbReference>
<comment type="catalytic activity">
    <reaction evidence="10 12">
        <text>5-[(5-phospho-1-deoxy-D-ribulos-1-ylimino)methylamino]-1-(5-phospho-beta-D-ribosyl)imidazole-4-carboxamide + L-glutamine = D-erythro-1-(imidazol-4-yl)glycerol 3-phosphate + 5-amino-1-(5-phospho-beta-D-ribosyl)imidazole-4-carboxamide + L-glutamate + H(+)</text>
        <dbReference type="Rhea" id="RHEA:24793"/>
        <dbReference type="ChEBI" id="CHEBI:15378"/>
        <dbReference type="ChEBI" id="CHEBI:29985"/>
        <dbReference type="ChEBI" id="CHEBI:58278"/>
        <dbReference type="ChEBI" id="CHEBI:58359"/>
        <dbReference type="ChEBI" id="CHEBI:58475"/>
        <dbReference type="ChEBI" id="CHEBI:58525"/>
        <dbReference type="EC" id="4.3.2.10"/>
    </reaction>
</comment>
<dbReference type="PANTHER" id="PTHR42701">
    <property type="entry name" value="IMIDAZOLE GLYCEROL PHOSPHATE SYNTHASE SUBUNIT HISH"/>
    <property type="match status" value="1"/>
</dbReference>
<sequence length="211" mass="23827">MIAIIDYGAGNLRNVKHALNLLELESFITNQPDDLSRANGMILPGVGAFGHAMDRLREKGFDQKIVEEVANGKPLLGICLGMQLLFDKSYEHGEHEGLGIIPGEIVRFNTDLKVPHMGWNQLETENHYKNHPMVRGIQDGDYVYFVHSFFAKANNEQDVLFKTDYGQRFTSAVLRDHVVGMQFHPEKSSKVGMQLLKNFGEMVSREHISSN</sequence>
<evidence type="ECO:0000256" key="8">
    <source>
        <dbReference type="ARBA" id="ARBA00023102"/>
    </source>
</evidence>
<keyword evidence="5 12" id="KW-0028">Amino-acid biosynthesis</keyword>
<evidence type="ECO:0000256" key="6">
    <source>
        <dbReference type="ARBA" id="ARBA00022801"/>
    </source>
</evidence>
<feature type="active site" evidence="12 13">
    <location>
        <position position="184"/>
    </location>
</feature>
<dbReference type="EC" id="3.5.1.2" evidence="12"/>